<accession>A0A917N271</accession>
<dbReference type="InterPro" id="IPR050347">
    <property type="entry name" value="Bact_Beta-galactosidase"/>
</dbReference>
<dbReference type="GO" id="GO:0009341">
    <property type="term" value="C:beta-galactosidase complex"/>
    <property type="evidence" value="ECO:0007669"/>
    <property type="project" value="InterPro"/>
</dbReference>
<dbReference type="Pfam" id="PF02837">
    <property type="entry name" value="Glyco_hydro_2_N"/>
    <property type="match status" value="1"/>
</dbReference>
<organism evidence="14 15">
    <name type="scientific">Mucilaginibacter galii</name>
    <dbReference type="NCBI Taxonomy" id="2005073"/>
    <lineage>
        <taxon>Bacteria</taxon>
        <taxon>Pseudomonadati</taxon>
        <taxon>Bacteroidota</taxon>
        <taxon>Sphingobacteriia</taxon>
        <taxon>Sphingobacteriales</taxon>
        <taxon>Sphingobacteriaceae</taxon>
        <taxon>Mucilaginibacter</taxon>
    </lineage>
</organism>
<dbReference type="RefSeq" id="WP_229747150.1">
    <property type="nucleotide sequence ID" value="NZ_BMDO01000008.1"/>
</dbReference>
<reference evidence="14" key="1">
    <citation type="journal article" date="2014" name="Int. J. Syst. Evol. Microbiol.">
        <title>Complete genome sequence of Corynebacterium casei LMG S-19264T (=DSM 44701T), isolated from a smear-ripened cheese.</title>
        <authorList>
            <consortium name="US DOE Joint Genome Institute (JGI-PGF)"/>
            <person name="Walter F."/>
            <person name="Albersmeier A."/>
            <person name="Kalinowski J."/>
            <person name="Ruckert C."/>
        </authorList>
    </citation>
    <scope>NUCLEOTIDE SEQUENCE</scope>
    <source>
        <strain evidence="14">CCM 8711</strain>
    </source>
</reference>
<dbReference type="InterPro" id="IPR013783">
    <property type="entry name" value="Ig-like_fold"/>
</dbReference>
<dbReference type="PRINTS" id="PR00132">
    <property type="entry name" value="GLHYDRLASE2"/>
</dbReference>
<evidence type="ECO:0000313" key="14">
    <source>
        <dbReference type="EMBL" id="GGI51636.1"/>
    </source>
</evidence>
<evidence type="ECO:0000259" key="11">
    <source>
        <dbReference type="Pfam" id="PF02836"/>
    </source>
</evidence>
<evidence type="ECO:0000256" key="7">
    <source>
        <dbReference type="ARBA" id="ARBA00022837"/>
    </source>
</evidence>
<dbReference type="GO" id="GO:0005990">
    <property type="term" value="P:lactose catabolic process"/>
    <property type="evidence" value="ECO:0007669"/>
    <property type="project" value="TreeGrafter"/>
</dbReference>
<evidence type="ECO:0000256" key="1">
    <source>
        <dbReference type="ARBA" id="ARBA00001412"/>
    </source>
</evidence>
<evidence type="ECO:0000256" key="2">
    <source>
        <dbReference type="ARBA" id="ARBA00001913"/>
    </source>
</evidence>
<comment type="cofactor">
    <cofactor evidence="2">
        <name>Ca(2+)</name>
        <dbReference type="ChEBI" id="CHEBI:29108"/>
    </cofactor>
</comment>
<gene>
    <name evidence="14" type="ORF">GCM10011425_28480</name>
</gene>
<dbReference type="GO" id="GO:0030246">
    <property type="term" value="F:carbohydrate binding"/>
    <property type="evidence" value="ECO:0007669"/>
    <property type="project" value="InterPro"/>
</dbReference>
<keyword evidence="6" id="KW-0378">Hydrolase</keyword>
<evidence type="ECO:0000259" key="10">
    <source>
        <dbReference type="Pfam" id="PF00703"/>
    </source>
</evidence>
<name>A0A917N271_9SPHI</name>
<feature type="domain" description="Glycosyl hydrolases family 2 sugar binding" evidence="12">
    <location>
        <begin position="44"/>
        <end position="177"/>
    </location>
</feature>
<dbReference type="InterPro" id="IPR008979">
    <property type="entry name" value="Galactose-bd-like_sf"/>
</dbReference>
<dbReference type="SUPFAM" id="SSF49785">
    <property type="entry name" value="Galactose-binding domain-like"/>
    <property type="match status" value="1"/>
</dbReference>
<evidence type="ECO:0000256" key="3">
    <source>
        <dbReference type="ARBA" id="ARBA00007401"/>
    </source>
</evidence>
<dbReference type="Gene3D" id="2.60.40.10">
    <property type="entry name" value="Immunoglobulins"/>
    <property type="match status" value="1"/>
</dbReference>
<dbReference type="SUPFAM" id="SSF51445">
    <property type="entry name" value="(Trans)glycosidases"/>
    <property type="match status" value="1"/>
</dbReference>
<dbReference type="InterPro" id="IPR004199">
    <property type="entry name" value="B-gal_small/dom_5"/>
</dbReference>
<dbReference type="AlphaFoldDB" id="A0A917N271"/>
<dbReference type="Proteomes" id="UP000662074">
    <property type="component" value="Unassembled WGS sequence"/>
</dbReference>
<dbReference type="SUPFAM" id="SSF49303">
    <property type="entry name" value="beta-Galactosidase/glucuronidase domain"/>
    <property type="match status" value="1"/>
</dbReference>
<dbReference type="InterPro" id="IPR006102">
    <property type="entry name" value="Ig-like_GH2"/>
</dbReference>
<dbReference type="InterPro" id="IPR036156">
    <property type="entry name" value="Beta-gal/glucu_dom_sf"/>
</dbReference>
<evidence type="ECO:0000256" key="9">
    <source>
        <dbReference type="ARBA" id="ARBA00032230"/>
    </source>
</evidence>
<dbReference type="Gene3D" id="3.20.20.80">
    <property type="entry name" value="Glycosidases"/>
    <property type="match status" value="1"/>
</dbReference>
<dbReference type="EC" id="3.2.1.23" evidence="5"/>
<evidence type="ECO:0000259" key="12">
    <source>
        <dbReference type="Pfam" id="PF02837"/>
    </source>
</evidence>
<feature type="domain" description="Beta galactosidase small chain/" evidence="13">
    <location>
        <begin position="710"/>
        <end position="830"/>
    </location>
</feature>
<evidence type="ECO:0000256" key="4">
    <source>
        <dbReference type="ARBA" id="ARBA00011245"/>
    </source>
</evidence>
<evidence type="ECO:0000256" key="8">
    <source>
        <dbReference type="ARBA" id="ARBA00023295"/>
    </source>
</evidence>
<keyword evidence="8" id="KW-0326">Glycosidase</keyword>
<protein>
    <recommendedName>
        <fullName evidence="5">beta-galactosidase</fullName>
        <ecNumber evidence="5">3.2.1.23</ecNumber>
    </recommendedName>
    <alternativeName>
        <fullName evidence="9">Lactase</fullName>
    </alternativeName>
</protein>
<comment type="catalytic activity">
    <reaction evidence="1">
        <text>Hydrolysis of terminal non-reducing beta-D-galactose residues in beta-D-galactosides.</text>
        <dbReference type="EC" id="3.2.1.23"/>
    </reaction>
</comment>
<dbReference type="SUPFAM" id="SSF74650">
    <property type="entry name" value="Galactose mutarotase-like"/>
    <property type="match status" value="1"/>
</dbReference>
<dbReference type="InterPro" id="IPR017853">
    <property type="entry name" value="GH"/>
</dbReference>
<dbReference type="Pfam" id="PF02929">
    <property type="entry name" value="Bgal_small_N"/>
    <property type="match status" value="1"/>
</dbReference>
<feature type="domain" description="Glycoside hydrolase family 2 immunoglobulin-like beta-sandwich" evidence="10">
    <location>
        <begin position="185"/>
        <end position="276"/>
    </location>
</feature>
<dbReference type="PANTHER" id="PTHR46323:SF2">
    <property type="entry name" value="BETA-GALACTOSIDASE"/>
    <property type="match status" value="1"/>
</dbReference>
<evidence type="ECO:0000313" key="15">
    <source>
        <dbReference type="Proteomes" id="UP000662074"/>
    </source>
</evidence>
<dbReference type="InterPro" id="IPR011013">
    <property type="entry name" value="Gal_mutarotase_sf_dom"/>
</dbReference>
<evidence type="ECO:0000259" key="13">
    <source>
        <dbReference type="Pfam" id="PF02929"/>
    </source>
</evidence>
<dbReference type="Gene3D" id="2.60.120.260">
    <property type="entry name" value="Galactose-binding domain-like"/>
    <property type="match status" value="1"/>
</dbReference>
<dbReference type="Gene3D" id="2.70.98.10">
    <property type="match status" value="1"/>
</dbReference>
<dbReference type="InterPro" id="IPR006104">
    <property type="entry name" value="Glyco_hydro_2_N"/>
</dbReference>
<dbReference type="InterPro" id="IPR006103">
    <property type="entry name" value="Glyco_hydro_2_cat"/>
</dbReference>
<feature type="domain" description="Glycoside hydrolase family 2 catalytic" evidence="11">
    <location>
        <begin position="278"/>
        <end position="497"/>
    </location>
</feature>
<comment type="subunit">
    <text evidence="4">Monomer.</text>
</comment>
<dbReference type="Pfam" id="PF00703">
    <property type="entry name" value="Glyco_hydro_2"/>
    <property type="match status" value="1"/>
</dbReference>
<reference evidence="14" key="2">
    <citation type="submission" date="2020-09" db="EMBL/GenBank/DDBJ databases">
        <authorList>
            <person name="Sun Q."/>
            <person name="Sedlacek I."/>
        </authorList>
    </citation>
    <scope>NUCLEOTIDE SEQUENCE</scope>
    <source>
        <strain evidence="14">CCM 8711</strain>
    </source>
</reference>
<dbReference type="Pfam" id="PF02836">
    <property type="entry name" value="Glyco_hydro_2_C"/>
    <property type="match status" value="1"/>
</dbReference>
<dbReference type="EMBL" id="BMDO01000008">
    <property type="protein sequence ID" value="GGI51636.1"/>
    <property type="molecule type" value="Genomic_DNA"/>
</dbReference>
<dbReference type="GO" id="GO:0004565">
    <property type="term" value="F:beta-galactosidase activity"/>
    <property type="evidence" value="ECO:0007669"/>
    <property type="project" value="UniProtKB-EC"/>
</dbReference>
<comment type="similarity">
    <text evidence="3">Belongs to the glycosyl hydrolase 2 family.</text>
</comment>
<dbReference type="InterPro" id="IPR014718">
    <property type="entry name" value="GH-type_carb-bd"/>
</dbReference>
<proteinExistence type="inferred from homology"/>
<sequence length="915" mass="103757">MLTTAWLNSYAQQTQKMYLSGTGSDHTVQWDFSCSAGRNSGKWTTIPVPSNWELQGFGKYNYGWAKDSSRGKEVGQYKYKFKVPAAYKGKTVQIVFEGAMTDTEVKINGKPVGPIHQGSYYAFKYDISALLNYGGSNMLEATVAKHSANASVNEAERKGDFWIFGGIFRPVYLQVLPVQHISRVSLDAQANGHFKADVYIKNAPANSMVLAQIFTSGGQSIGTPVSIKADSLIHLQTKITSPKLWSSEAPNLYRVDFTLMQNGKALHVISKKFGFRTVEVKQRDGVYVNGTKMKFKGINRHSFWPTTGRALSKARSIEDVNMIKDMNMNAVRMSHYPPDDHFLDVCDSLGLFVMDELAGWHGHYDTPTGTKLAKEMLEHDENHPSIVFWANGNEGGHNEELDPLFRKLDLQHRPLVHPWEDFGGFDTQHYRDFNYGIGNYDNGHSIVMPTEFLHGEYDGGHGAGLQDYWEAMWRNPLSAGGFLWDFADQGVLRTDKNGIIDTDKDHGPDGIVGPFHEKEGSYFTVKEIWSPVYFERTEIASGFDGTFHLENRYNFTNLSQCTFTAKLVRGADVYGKTKAAEVSIAIASPNIKPFEKGELKLNLPSDFKSYDFLYITVTDNHQRELFTWSWPITRPEKVARKLVVKYAQGQATITETDSLYKVTANGINLSFSKTSGLLRKVKNAKGVIPFNNGPILQEGLTNFKSFSQKIEGKNVVIESTYDRKSSYNTLQWTIYPSGWVKMKLRYFPGDYFTNFVGVNFSFPEKEMKGVEYMGSGPYRVWKNRMKGTRLGIWKKDYNDTETGEKWLYPEFKGYHANLYWVKFNTTGQPFTVVAEDEDTFLRLFTPAPKDDQWHNYVVKFPSGDISFMQGISAIGNKTLGAEDTGPMGMKNIFYDYEKEPKRAKELNLYFDFSGR</sequence>
<keyword evidence="7" id="KW-0106">Calcium</keyword>
<comment type="caution">
    <text evidence="14">The sequence shown here is derived from an EMBL/GenBank/DDBJ whole genome shotgun (WGS) entry which is preliminary data.</text>
</comment>
<keyword evidence="15" id="KW-1185">Reference proteome</keyword>
<evidence type="ECO:0000256" key="6">
    <source>
        <dbReference type="ARBA" id="ARBA00022801"/>
    </source>
</evidence>
<dbReference type="PANTHER" id="PTHR46323">
    <property type="entry name" value="BETA-GALACTOSIDASE"/>
    <property type="match status" value="1"/>
</dbReference>
<evidence type="ECO:0000256" key="5">
    <source>
        <dbReference type="ARBA" id="ARBA00012756"/>
    </source>
</evidence>
<dbReference type="InterPro" id="IPR006101">
    <property type="entry name" value="Glyco_hydro_2"/>
</dbReference>